<name>A0A3M7SFR5_BRAPC</name>
<evidence type="ECO:0000313" key="3">
    <source>
        <dbReference type="Proteomes" id="UP000276133"/>
    </source>
</evidence>
<keyword evidence="3" id="KW-1185">Reference proteome</keyword>
<comment type="similarity">
    <text evidence="1">Belongs to the CDK5RAP3 family.</text>
</comment>
<dbReference type="Pfam" id="PF05600">
    <property type="entry name" value="CDK5RAP3"/>
    <property type="match status" value="1"/>
</dbReference>
<dbReference type="Proteomes" id="UP000276133">
    <property type="component" value="Unassembled WGS sequence"/>
</dbReference>
<evidence type="ECO:0000313" key="2">
    <source>
        <dbReference type="EMBL" id="RNA34418.1"/>
    </source>
</evidence>
<dbReference type="PANTHER" id="PTHR14894">
    <property type="entry name" value="CDK5 REGULATORY SUBUNIT-ASSOCIATED PROTEIN 3"/>
    <property type="match status" value="1"/>
</dbReference>
<evidence type="ECO:0000256" key="1">
    <source>
        <dbReference type="ARBA" id="ARBA00007478"/>
    </source>
</evidence>
<dbReference type="InterPro" id="IPR008491">
    <property type="entry name" value="CDK5RAP3"/>
</dbReference>
<dbReference type="PANTHER" id="PTHR14894:SF0">
    <property type="entry name" value="CDK5 REGULATORY SUBUNIT-ASSOCIATED PROTEIN 3"/>
    <property type="match status" value="1"/>
</dbReference>
<dbReference type="GO" id="GO:0007346">
    <property type="term" value="P:regulation of mitotic cell cycle"/>
    <property type="evidence" value="ECO:0007669"/>
    <property type="project" value="TreeGrafter"/>
</dbReference>
<dbReference type="STRING" id="10195.A0A3M7SFR5"/>
<dbReference type="EMBL" id="REGN01001483">
    <property type="protein sequence ID" value="RNA34418.1"/>
    <property type="molecule type" value="Genomic_DNA"/>
</dbReference>
<proteinExistence type="inferred from homology"/>
<gene>
    <name evidence="2" type="ORF">BpHYR1_000886</name>
</gene>
<comment type="caution">
    <text evidence="2">The sequence shown here is derived from an EMBL/GenBank/DDBJ whole genome shotgun (WGS) entry which is preliminary data.</text>
</comment>
<dbReference type="GO" id="GO:0012505">
    <property type="term" value="C:endomembrane system"/>
    <property type="evidence" value="ECO:0007669"/>
    <property type="project" value="TreeGrafter"/>
</dbReference>
<dbReference type="OrthoDB" id="340432at2759"/>
<organism evidence="2 3">
    <name type="scientific">Brachionus plicatilis</name>
    <name type="common">Marine rotifer</name>
    <name type="synonym">Brachionus muelleri</name>
    <dbReference type="NCBI Taxonomy" id="10195"/>
    <lineage>
        <taxon>Eukaryota</taxon>
        <taxon>Metazoa</taxon>
        <taxon>Spiralia</taxon>
        <taxon>Gnathifera</taxon>
        <taxon>Rotifera</taxon>
        <taxon>Eurotatoria</taxon>
        <taxon>Monogononta</taxon>
        <taxon>Pseudotrocha</taxon>
        <taxon>Ploima</taxon>
        <taxon>Brachionidae</taxon>
        <taxon>Brachionus</taxon>
    </lineage>
</organism>
<protein>
    <submittedName>
        <fullName evidence="2">CDK5 regulatory subunit-associated 3</fullName>
    </submittedName>
</protein>
<reference evidence="2 3" key="1">
    <citation type="journal article" date="2018" name="Sci. Rep.">
        <title>Genomic signatures of local adaptation to the degree of environmental predictability in rotifers.</title>
        <authorList>
            <person name="Franch-Gras L."/>
            <person name="Hahn C."/>
            <person name="Garcia-Roger E.M."/>
            <person name="Carmona M.J."/>
            <person name="Serra M."/>
            <person name="Gomez A."/>
        </authorList>
    </citation>
    <scope>NUCLEOTIDE SEQUENCE [LARGE SCALE GENOMIC DNA]</scope>
    <source>
        <strain evidence="2">HYR1</strain>
    </source>
</reference>
<dbReference type="AlphaFoldDB" id="A0A3M7SFR5"/>
<sequence length="511" mass="59501">MENQLPIDIHLTKLLDWIIDRRQCPRDWQKSVLPIRNKINHAIQDMPEHHEITSLLSGSSIHYFHCLKIVEILKETEKESKNIFGMYSSQRMKDWNSIVSLYQKNNIYLGEAASILQRNVAYEIPALKKQINKYQQQQRECDDKFCSLEKSINEVNYQIKQNCAELGIKGEDIAKELKQLPEELGNVFNEIVNKCSALRKTFEFYNDYIEYFFQRKAIDSMPILAHIINKGNTSVYEWRTGTQPKIIERPDSFTFSFGDEVERAQEDTIDFGDFSIDASNVQLDTPADGQEIDWGDFELNSETVQENLDIIDYDIEALKNEIVIENSGVYIPTDGIAKETDAYLILEWTDTRNLLLNDITKLVTFVKQKLNEMKSDSDNLVISTIMQDAPKSVQSFTEKDLSKSIELINNVLNFFKTKKVEQLLRINDSPNYLKRIYDQFCAKRKSIERFGKNQEIMKQKQKELVSEENGLKEKLDLIIKKTKELQSFMCIDLSKKYNGVRINLMGEINLL</sequence>
<accession>A0A3M7SFR5</accession>